<name>A0A2B7YRL0_POLH7</name>
<keyword evidence="3" id="KW-1185">Reference proteome</keyword>
<feature type="compositionally biased region" description="Polar residues" evidence="1">
    <location>
        <begin position="1"/>
        <end position="19"/>
    </location>
</feature>
<comment type="caution">
    <text evidence="2">The sequence shown here is derived from an EMBL/GenBank/DDBJ whole genome shotgun (WGS) entry which is preliminary data.</text>
</comment>
<dbReference type="AlphaFoldDB" id="A0A2B7YRL0"/>
<organism evidence="2 3">
    <name type="scientific">Polytolypa hystricis (strain UAMH7299)</name>
    <dbReference type="NCBI Taxonomy" id="1447883"/>
    <lineage>
        <taxon>Eukaryota</taxon>
        <taxon>Fungi</taxon>
        <taxon>Dikarya</taxon>
        <taxon>Ascomycota</taxon>
        <taxon>Pezizomycotina</taxon>
        <taxon>Eurotiomycetes</taxon>
        <taxon>Eurotiomycetidae</taxon>
        <taxon>Onygenales</taxon>
        <taxon>Onygenales incertae sedis</taxon>
        <taxon>Polytolypa</taxon>
    </lineage>
</organism>
<proteinExistence type="predicted"/>
<gene>
    <name evidence="2" type="ORF">AJ80_01600</name>
</gene>
<dbReference type="Proteomes" id="UP000224634">
    <property type="component" value="Unassembled WGS sequence"/>
</dbReference>
<accession>A0A2B7YRL0</accession>
<protein>
    <submittedName>
        <fullName evidence="2">Uncharacterized protein</fullName>
    </submittedName>
</protein>
<evidence type="ECO:0000256" key="1">
    <source>
        <dbReference type="SAM" id="MobiDB-lite"/>
    </source>
</evidence>
<evidence type="ECO:0000313" key="2">
    <source>
        <dbReference type="EMBL" id="PGH26654.1"/>
    </source>
</evidence>
<evidence type="ECO:0000313" key="3">
    <source>
        <dbReference type="Proteomes" id="UP000224634"/>
    </source>
</evidence>
<feature type="region of interest" description="Disordered" evidence="1">
    <location>
        <begin position="1"/>
        <end position="36"/>
    </location>
</feature>
<dbReference type="EMBL" id="PDNA01000014">
    <property type="protein sequence ID" value="PGH26654.1"/>
    <property type="molecule type" value="Genomic_DNA"/>
</dbReference>
<sequence length="78" mass="8331">MKSYHINTLSKGNTKSTITKRAPAPIPIAGRNSPTLKTASAMNSRSIRIYTPTGGSTTAWSQGVICARQHDAITTPDM</sequence>
<reference evidence="2 3" key="1">
    <citation type="submission" date="2017-10" db="EMBL/GenBank/DDBJ databases">
        <title>Comparative genomics in systemic dimorphic fungi from Ajellomycetaceae.</title>
        <authorList>
            <person name="Munoz J.F."/>
            <person name="Mcewen J.G."/>
            <person name="Clay O.K."/>
            <person name="Cuomo C.A."/>
        </authorList>
    </citation>
    <scope>NUCLEOTIDE SEQUENCE [LARGE SCALE GENOMIC DNA]</scope>
    <source>
        <strain evidence="2 3">UAMH7299</strain>
    </source>
</reference>